<evidence type="ECO:0000259" key="4">
    <source>
        <dbReference type="Pfam" id="PF09084"/>
    </source>
</evidence>
<dbReference type="EMBL" id="SMAL01000005">
    <property type="protein sequence ID" value="TCT14617.1"/>
    <property type="molecule type" value="Genomic_DNA"/>
</dbReference>
<comment type="subcellular location">
    <subcellularLocation>
        <location evidence="1">Periplasm</location>
    </subcellularLocation>
</comment>
<feature type="domain" description="SsuA/THI5-like" evidence="4">
    <location>
        <begin position="44"/>
        <end position="253"/>
    </location>
</feature>
<dbReference type="Pfam" id="PF09084">
    <property type="entry name" value="NMT1"/>
    <property type="match status" value="1"/>
</dbReference>
<name>A0A4R3MLQ2_9FIRM</name>
<proteinExistence type="inferred from homology"/>
<keyword evidence="3" id="KW-0732">Signal</keyword>
<dbReference type="PANTHER" id="PTHR30024:SF47">
    <property type="entry name" value="TAURINE-BINDING PERIPLASMIC PROTEIN"/>
    <property type="match status" value="1"/>
</dbReference>
<dbReference type="AlphaFoldDB" id="A0A4R3MLQ2"/>
<dbReference type="Gene3D" id="3.40.190.10">
    <property type="entry name" value="Periplasmic binding protein-like II"/>
    <property type="match status" value="2"/>
</dbReference>
<reference evidence="5 6" key="1">
    <citation type="submission" date="2019-03" db="EMBL/GenBank/DDBJ databases">
        <title>Genomic Encyclopedia of Type Strains, Phase IV (KMG-IV): sequencing the most valuable type-strain genomes for metagenomic binning, comparative biology and taxonomic classification.</title>
        <authorList>
            <person name="Goeker M."/>
        </authorList>
    </citation>
    <scope>NUCLEOTIDE SEQUENCE [LARGE SCALE GENOMIC DNA]</scope>
    <source>
        <strain evidence="5 6">DSM 24629</strain>
    </source>
</reference>
<sequence length="331" mass="36801">MKKILVVFVLIFVVFATTLTGCSKKDDDLITVRFNEVVHSVFYAPQYVAIEKGFFEEEGLKIDLSTGWGADNSMIAVLSGNADIGFMGSEASVYVYNEGQEDYVVNFALLCQRAGNFMLGREDDPNFTWDKVKGKTIVGGRRGGMPQMVLEYILKQNNITPYTDVNIITNIDFTATAGAFSGGTGDYIVDFEPTASALENEGVGTVVASLGVDSGYVPYTAYMARKSYIEKNPEIIQKFTNAIYKGQQWVDAHTPEEIAKAIKPQFPDTNVETLTQIVTRYKEQDTWRLDPLFPEEGFDLLQNILDEAGELSKRVPFEVLVDNSFANKAIE</sequence>
<comment type="caution">
    <text evidence="5">The sequence shown here is derived from an EMBL/GenBank/DDBJ whole genome shotgun (WGS) entry which is preliminary data.</text>
</comment>
<evidence type="ECO:0000313" key="6">
    <source>
        <dbReference type="Proteomes" id="UP000294902"/>
    </source>
</evidence>
<dbReference type="Proteomes" id="UP000294902">
    <property type="component" value="Unassembled WGS sequence"/>
</dbReference>
<protein>
    <submittedName>
        <fullName evidence="5">NitT/TauT family transport system substrate-binding protein</fullName>
    </submittedName>
</protein>
<dbReference type="OrthoDB" id="9802202at2"/>
<keyword evidence="6" id="KW-1185">Reference proteome</keyword>
<accession>A0A4R3MLQ2</accession>
<evidence type="ECO:0000313" key="5">
    <source>
        <dbReference type="EMBL" id="TCT14617.1"/>
    </source>
</evidence>
<comment type="similarity">
    <text evidence="2">Belongs to the bacterial solute-binding protein SsuA/TauA family.</text>
</comment>
<dbReference type="GO" id="GO:0042597">
    <property type="term" value="C:periplasmic space"/>
    <property type="evidence" value="ECO:0007669"/>
    <property type="project" value="UniProtKB-SubCell"/>
</dbReference>
<evidence type="ECO:0000256" key="3">
    <source>
        <dbReference type="ARBA" id="ARBA00022729"/>
    </source>
</evidence>
<dbReference type="PROSITE" id="PS51257">
    <property type="entry name" value="PROKAR_LIPOPROTEIN"/>
    <property type="match status" value="1"/>
</dbReference>
<organism evidence="5 6">
    <name type="scientific">Natranaerovirga pectinivora</name>
    <dbReference type="NCBI Taxonomy" id="682400"/>
    <lineage>
        <taxon>Bacteria</taxon>
        <taxon>Bacillati</taxon>
        <taxon>Bacillota</taxon>
        <taxon>Clostridia</taxon>
        <taxon>Lachnospirales</taxon>
        <taxon>Natranaerovirgaceae</taxon>
        <taxon>Natranaerovirga</taxon>
    </lineage>
</organism>
<dbReference type="InterPro" id="IPR015168">
    <property type="entry name" value="SsuA/THI5"/>
</dbReference>
<evidence type="ECO:0000256" key="2">
    <source>
        <dbReference type="ARBA" id="ARBA00010742"/>
    </source>
</evidence>
<dbReference type="PANTHER" id="PTHR30024">
    <property type="entry name" value="ALIPHATIC SULFONATES-BINDING PROTEIN-RELATED"/>
    <property type="match status" value="1"/>
</dbReference>
<dbReference type="RefSeq" id="WP_132252228.1">
    <property type="nucleotide sequence ID" value="NZ_SMAL01000005.1"/>
</dbReference>
<gene>
    <name evidence="5" type="ORF">EDC18_10598</name>
</gene>
<evidence type="ECO:0000256" key="1">
    <source>
        <dbReference type="ARBA" id="ARBA00004418"/>
    </source>
</evidence>
<dbReference type="SUPFAM" id="SSF53850">
    <property type="entry name" value="Periplasmic binding protein-like II"/>
    <property type="match status" value="1"/>
</dbReference>